<accession>A0A3A8NDM0</accession>
<dbReference type="OrthoDB" id="1550495at2"/>
<dbReference type="Pfam" id="PF13665">
    <property type="entry name" value="Tox-PAAR-like"/>
    <property type="match status" value="1"/>
</dbReference>
<organism evidence="2 3">
    <name type="scientific">Corallococcus sicarius</name>
    <dbReference type="NCBI Taxonomy" id="2316726"/>
    <lineage>
        <taxon>Bacteria</taxon>
        <taxon>Pseudomonadati</taxon>
        <taxon>Myxococcota</taxon>
        <taxon>Myxococcia</taxon>
        <taxon>Myxococcales</taxon>
        <taxon>Cystobacterineae</taxon>
        <taxon>Myxococcaceae</taxon>
        <taxon>Corallococcus</taxon>
    </lineage>
</organism>
<dbReference type="Proteomes" id="UP000273405">
    <property type="component" value="Unassembled WGS sequence"/>
</dbReference>
<proteinExistence type="predicted"/>
<feature type="region of interest" description="Disordered" evidence="1">
    <location>
        <begin position="68"/>
        <end position="91"/>
    </location>
</feature>
<dbReference type="EMBL" id="RAWG01000136">
    <property type="protein sequence ID" value="RKH40291.1"/>
    <property type="molecule type" value="Genomic_DNA"/>
</dbReference>
<comment type="caution">
    <text evidence="2">The sequence shown here is derived from an EMBL/GenBank/DDBJ whole genome shotgun (WGS) entry which is preliminary data.</text>
</comment>
<keyword evidence="3" id="KW-1185">Reference proteome</keyword>
<gene>
    <name evidence="2" type="ORF">D7X12_21220</name>
</gene>
<evidence type="ECO:0000313" key="3">
    <source>
        <dbReference type="Proteomes" id="UP000273405"/>
    </source>
</evidence>
<name>A0A3A8NDM0_9BACT</name>
<dbReference type="RefSeq" id="WP_120627110.1">
    <property type="nucleotide sequence ID" value="NZ_RAWG01000136.1"/>
</dbReference>
<dbReference type="AlphaFoldDB" id="A0A3A8NDM0"/>
<protein>
    <submittedName>
        <fullName evidence="2">DUF4150 domain-containing protein</fullName>
    </submittedName>
</protein>
<evidence type="ECO:0000256" key="1">
    <source>
        <dbReference type="SAM" id="MobiDB-lite"/>
    </source>
</evidence>
<dbReference type="CDD" id="cd14740">
    <property type="entry name" value="PAAR_4"/>
    <property type="match status" value="1"/>
</dbReference>
<sequence>MPVNTGVNKLSVVTKDSGGVTVAFPDVCKTPSPAGPVPIPYPNVAQSSDTDKGTKKVSVAGNPVCVKDSNFKTSTGDEAGTAGGGVASSKTKGKAEFVNFSFDVQFEGKNVARAMDLMLHNDKNTPPFPVMQGPVIAMGGSPEKPECKFCKHPLE</sequence>
<evidence type="ECO:0000313" key="2">
    <source>
        <dbReference type="EMBL" id="RKH40291.1"/>
    </source>
</evidence>
<reference evidence="3" key="1">
    <citation type="submission" date="2018-09" db="EMBL/GenBank/DDBJ databases">
        <authorList>
            <person name="Livingstone P.G."/>
            <person name="Whitworth D.E."/>
        </authorList>
    </citation>
    <scope>NUCLEOTIDE SEQUENCE [LARGE SCALE GENOMIC DNA]</scope>
    <source>
        <strain evidence="3">CA040B</strain>
    </source>
</reference>